<proteinExistence type="predicted"/>
<keyword evidence="1" id="KW-0812">Transmembrane</keyword>
<protein>
    <submittedName>
        <fullName evidence="2">Uncharacterized protein</fullName>
    </submittedName>
</protein>
<sequence length="152" mass="18038">MSRYIQLLLTGMLFSFILDFFLFLGIKLNYIDPLGVKIYYNILFVDNQNFILFFALSLFIGWLIYYTKRSIWLVVMLLLFALVFSTLIPPVGKQVGEALFMKPNVTLHDKKFTFRGDIYYIGRKNVIFYDHDLKKMIELDKTTLKENVDELY</sequence>
<evidence type="ECO:0000313" key="2">
    <source>
        <dbReference type="EMBL" id="SFV54436.1"/>
    </source>
</evidence>
<feature type="transmembrane region" description="Helical" evidence="1">
    <location>
        <begin position="71"/>
        <end position="92"/>
    </location>
</feature>
<feature type="transmembrane region" description="Helical" evidence="1">
    <location>
        <begin position="6"/>
        <end position="26"/>
    </location>
</feature>
<keyword evidence="1" id="KW-0472">Membrane</keyword>
<keyword evidence="1" id="KW-1133">Transmembrane helix</keyword>
<reference evidence="2" key="1">
    <citation type="submission" date="2016-10" db="EMBL/GenBank/DDBJ databases">
        <authorList>
            <person name="de Groot N.N."/>
        </authorList>
    </citation>
    <scope>NUCLEOTIDE SEQUENCE</scope>
</reference>
<dbReference type="EMBL" id="FPHB01000024">
    <property type="protein sequence ID" value="SFV54436.1"/>
    <property type="molecule type" value="Genomic_DNA"/>
</dbReference>
<dbReference type="AlphaFoldDB" id="A0A1W1BLQ0"/>
<organism evidence="2">
    <name type="scientific">hydrothermal vent metagenome</name>
    <dbReference type="NCBI Taxonomy" id="652676"/>
    <lineage>
        <taxon>unclassified sequences</taxon>
        <taxon>metagenomes</taxon>
        <taxon>ecological metagenomes</taxon>
    </lineage>
</organism>
<gene>
    <name evidence="2" type="ORF">MNB_SM-7-154</name>
</gene>
<feature type="transmembrane region" description="Helical" evidence="1">
    <location>
        <begin position="38"/>
        <end position="65"/>
    </location>
</feature>
<name>A0A1W1BLQ0_9ZZZZ</name>
<accession>A0A1W1BLQ0</accession>
<evidence type="ECO:0000256" key="1">
    <source>
        <dbReference type="SAM" id="Phobius"/>
    </source>
</evidence>